<keyword evidence="4" id="KW-0274">FAD</keyword>
<dbReference type="SUPFAM" id="SSF51905">
    <property type="entry name" value="FAD/NAD(P)-binding domain"/>
    <property type="match status" value="1"/>
</dbReference>
<dbReference type="Proteomes" id="UP000094455">
    <property type="component" value="Unassembled WGS sequence"/>
</dbReference>
<comment type="similarity">
    <text evidence="2">Belongs to the MSOX/MTOX family.</text>
</comment>
<reference evidence="7 8" key="1">
    <citation type="journal article" date="2016" name="Proc. Natl. Acad. Sci. U.S.A.">
        <title>Comparative genomics of biotechnologically important yeasts.</title>
        <authorList>
            <person name="Riley R."/>
            <person name="Haridas S."/>
            <person name="Wolfe K.H."/>
            <person name="Lopes M.R."/>
            <person name="Hittinger C.T."/>
            <person name="Goeker M."/>
            <person name="Salamov A.A."/>
            <person name="Wisecaver J.H."/>
            <person name="Long T.M."/>
            <person name="Calvey C.H."/>
            <person name="Aerts A.L."/>
            <person name="Barry K.W."/>
            <person name="Choi C."/>
            <person name="Clum A."/>
            <person name="Coughlan A.Y."/>
            <person name="Deshpande S."/>
            <person name="Douglass A.P."/>
            <person name="Hanson S.J."/>
            <person name="Klenk H.-P."/>
            <person name="LaButti K.M."/>
            <person name="Lapidus A."/>
            <person name="Lindquist E.A."/>
            <person name="Lipzen A.M."/>
            <person name="Meier-Kolthoff J.P."/>
            <person name="Ohm R.A."/>
            <person name="Otillar R.P."/>
            <person name="Pangilinan J.L."/>
            <person name="Peng Y."/>
            <person name="Rokas A."/>
            <person name="Rosa C.A."/>
            <person name="Scheuner C."/>
            <person name="Sibirny A.A."/>
            <person name="Slot J.C."/>
            <person name="Stielow J.B."/>
            <person name="Sun H."/>
            <person name="Kurtzman C.P."/>
            <person name="Blackwell M."/>
            <person name="Grigoriev I.V."/>
            <person name="Jeffries T.W."/>
        </authorList>
    </citation>
    <scope>NUCLEOTIDE SEQUENCE [LARGE SCALE GENOMIC DNA]</scope>
    <source>
        <strain evidence="7 8">NRRL Y-2026</strain>
    </source>
</reference>
<dbReference type="EMBL" id="KV454004">
    <property type="protein sequence ID" value="ODQ45722.1"/>
    <property type="molecule type" value="Genomic_DNA"/>
</dbReference>
<dbReference type="InterPro" id="IPR045170">
    <property type="entry name" value="MTOX"/>
</dbReference>
<dbReference type="Gene3D" id="3.50.50.60">
    <property type="entry name" value="FAD/NAD(P)-binding domain"/>
    <property type="match status" value="1"/>
</dbReference>
<protein>
    <recommendedName>
        <fullName evidence="6">FAD dependent oxidoreductase domain-containing protein</fullName>
    </recommendedName>
</protein>
<evidence type="ECO:0000256" key="4">
    <source>
        <dbReference type="ARBA" id="ARBA00022827"/>
    </source>
</evidence>
<dbReference type="Gene3D" id="3.30.9.10">
    <property type="entry name" value="D-Amino Acid Oxidase, subunit A, domain 2"/>
    <property type="match status" value="1"/>
</dbReference>
<evidence type="ECO:0000313" key="7">
    <source>
        <dbReference type="EMBL" id="ODQ45722.1"/>
    </source>
</evidence>
<proteinExistence type="inferred from homology"/>
<comment type="cofactor">
    <cofactor evidence="1">
        <name>FAD</name>
        <dbReference type="ChEBI" id="CHEBI:57692"/>
    </cofactor>
</comment>
<dbReference type="RefSeq" id="XP_019016835.1">
    <property type="nucleotide sequence ID" value="XM_019164420.1"/>
</dbReference>
<evidence type="ECO:0000313" key="8">
    <source>
        <dbReference type="Proteomes" id="UP000094455"/>
    </source>
</evidence>
<dbReference type="STRING" id="763406.A0A1E3NHW1"/>
<dbReference type="GO" id="GO:0050031">
    <property type="term" value="F:L-pipecolate oxidase activity"/>
    <property type="evidence" value="ECO:0007669"/>
    <property type="project" value="TreeGrafter"/>
</dbReference>
<feature type="domain" description="FAD dependent oxidoreductase" evidence="6">
    <location>
        <begin position="8"/>
        <end position="398"/>
    </location>
</feature>
<dbReference type="AlphaFoldDB" id="A0A1E3NHW1"/>
<dbReference type="PANTHER" id="PTHR10961:SF46">
    <property type="entry name" value="PEROXISOMAL SARCOSINE OXIDASE"/>
    <property type="match status" value="1"/>
</dbReference>
<name>A0A1E3NHW1_9ASCO</name>
<keyword evidence="3" id="KW-0285">Flavoprotein</keyword>
<dbReference type="InterPro" id="IPR036188">
    <property type="entry name" value="FAD/NAD-bd_sf"/>
</dbReference>
<dbReference type="GO" id="GO:0050660">
    <property type="term" value="F:flavin adenine dinucleotide binding"/>
    <property type="evidence" value="ECO:0007669"/>
    <property type="project" value="InterPro"/>
</dbReference>
<evidence type="ECO:0000259" key="6">
    <source>
        <dbReference type="Pfam" id="PF01266"/>
    </source>
</evidence>
<evidence type="ECO:0000256" key="2">
    <source>
        <dbReference type="ARBA" id="ARBA00010989"/>
    </source>
</evidence>
<evidence type="ECO:0000256" key="1">
    <source>
        <dbReference type="ARBA" id="ARBA00001974"/>
    </source>
</evidence>
<dbReference type="Pfam" id="PF01266">
    <property type="entry name" value="DAO"/>
    <property type="match status" value="1"/>
</dbReference>
<organism evidence="7 8">
    <name type="scientific">Pichia membranifaciens NRRL Y-2026</name>
    <dbReference type="NCBI Taxonomy" id="763406"/>
    <lineage>
        <taxon>Eukaryota</taxon>
        <taxon>Fungi</taxon>
        <taxon>Dikarya</taxon>
        <taxon>Ascomycota</taxon>
        <taxon>Saccharomycotina</taxon>
        <taxon>Pichiomycetes</taxon>
        <taxon>Pichiales</taxon>
        <taxon>Pichiaceae</taxon>
        <taxon>Pichia</taxon>
    </lineage>
</organism>
<evidence type="ECO:0000256" key="3">
    <source>
        <dbReference type="ARBA" id="ARBA00022630"/>
    </source>
</evidence>
<keyword evidence="5" id="KW-0560">Oxidoreductase</keyword>
<accession>A0A1E3NHW1</accession>
<evidence type="ECO:0000256" key="5">
    <source>
        <dbReference type="ARBA" id="ARBA00023002"/>
    </source>
</evidence>
<dbReference type="InterPro" id="IPR006076">
    <property type="entry name" value="FAD-dep_OxRdtase"/>
</dbReference>
<gene>
    <name evidence="7" type="ORF">PICMEDRAFT_73237</name>
</gene>
<keyword evidence="8" id="KW-1185">Reference proteome</keyword>
<sequence>MTLELTDKVVVIGAGIFGISTTLALAKRYPELKIQVVDRFEPPVPDGSSVDTTRCIRVDYTNEIYSELASESLAKIKKDPVISQFFHETGMSYTYDGKHDRWEDFYLAGKESAEKANQAHPEKVVSLDSTEEVFKSIHGKEGAVPSAIDIGRKTWWNKGYRNFSNGFIDAELAMKAYYERANSYPNVTFTFSEVEKLNYYPTTNKFKSVSLKNGEEIAADLAIIAAGAWSGKLVNLQNICKMSAVEVGWLKLTPEEQENWKDMSITTNLSTGINLFPPYNGEMKVLRRSPGYKNTVTVANPDPKANDSIEISYPRTKVTNPSDWIPKDAEIAIRENLKEILPSLYQRPFDRTRLCWLTQTPSANFLIDHHPHSENILLATGGSAHAWKFVPVIGDKIVDFLEGTLEQRLVELWSWREKLGDKADNGSAPRMVGEPQEISQVIRTSGNENLCI</sequence>
<dbReference type="OrthoDB" id="2219495at2759"/>
<dbReference type="GO" id="GO:0004657">
    <property type="term" value="F:proline dehydrogenase activity"/>
    <property type="evidence" value="ECO:0007669"/>
    <property type="project" value="TreeGrafter"/>
</dbReference>
<dbReference type="GO" id="GO:0008115">
    <property type="term" value="F:sarcosine oxidase activity"/>
    <property type="evidence" value="ECO:0007669"/>
    <property type="project" value="TreeGrafter"/>
</dbReference>
<dbReference type="PANTHER" id="PTHR10961">
    <property type="entry name" value="PEROXISOMAL SARCOSINE OXIDASE"/>
    <property type="match status" value="1"/>
</dbReference>
<dbReference type="GeneID" id="30181107"/>